<dbReference type="Pfam" id="PF02195">
    <property type="entry name" value="ParB_N"/>
    <property type="match status" value="1"/>
</dbReference>
<dbReference type="Gene3D" id="3.90.1530.10">
    <property type="entry name" value="Conserved hypothetical protein from pyrococcus furiosus pfu- 392566-001, ParB domain"/>
    <property type="match status" value="1"/>
</dbReference>
<proteinExistence type="predicted"/>
<protein>
    <submittedName>
        <fullName evidence="2">ParB/Sulfiredoxin</fullName>
    </submittedName>
</protein>
<sequence length="153" mass="17968">MIQWQLQTVSIKDIKPHDKNPRQISKDQASHLENLIKKFGLIDKPILNNDFSLIGGHQRIKILKKMKVKVVECWVADQQLSTEDLEHLLIGLNLNQGSWDYDLLSTHFEALDLLKYGFTEKQLFDYFPEDEILEEEKKKKKMKKCPECGHEFS</sequence>
<feature type="domain" description="ParB-like N-terminal" evidence="1">
    <location>
        <begin position="5"/>
        <end position="78"/>
    </location>
</feature>
<reference evidence="2" key="1">
    <citation type="submission" date="2020-04" db="EMBL/GenBank/DDBJ databases">
        <authorList>
            <person name="Chiriac C."/>
            <person name="Salcher M."/>
            <person name="Ghai R."/>
            <person name="Kavagutti S V."/>
        </authorList>
    </citation>
    <scope>NUCLEOTIDE SEQUENCE</scope>
</reference>
<organism evidence="2">
    <name type="scientific">uncultured Caudovirales phage</name>
    <dbReference type="NCBI Taxonomy" id="2100421"/>
    <lineage>
        <taxon>Viruses</taxon>
        <taxon>Duplodnaviria</taxon>
        <taxon>Heunggongvirae</taxon>
        <taxon>Uroviricota</taxon>
        <taxon>Caudoviricetes</taxon>
        <taxon>Peduoviridae</taxon>
        <taxon>Maltschvirus</taxon>
        <taxon>Maltschvirus maltsch</taxon>
    </lineage>
</organism>
<dbReference type="InterPro" id="IPR003115">
    <property type="entry name" value="ParB_N"/>
</dbReference>
<dbReference type="EMBL" id="LR796277">
    <property type="protein sequence ID" value="CAB4133845.1"/>
    <property type="molecule type" value="Genomic_DNA"/>
</dbReference>
<name>A0A6J5LI38_9CAUD</name>
<evidence type="ECO:0000259" key="1">
    <source>
        <dbReference type="Pfam" id="PF02195"/>
    </source>
</evidence>
<evidence type="ECO:0000313" key="2">
    <source>
        <dbReference type="EMBL" id="CAB4133845.1"/>
    </source>
</evidence>
<dbReference type="InterPro" id="IPR036086">
    <property type="entry name" value="ParB/Sulfiredoxin_sf"/>
</dbReference>
<accession>A0A6J5LI38</accession>
<gene>
    <name evidence="2" type="ORF">UFOVP264_40</name>
</gene>
<dbReference type="SUPFAM" id="SSF110849">
    <property type="entry name" value="ParB/Sulfiredoxin"/>
    <property type="match status" value="1"/>
</dbReference>